<evidence type="ECO:0000259" key="7">
    <source>
        <dbReference type="PROSITE" id="PS51866"/>
    </source>
</evidence>
<dbReference type="SUPFAM" id="SSF50331">
    <property type="entry name" value="MOP-like"/>
    <property type="match status" value="1"/>
</dbReference>
<evidence type="ECO:0000256" key="3">
    <source>
        <dbReference type="ARBA" id="ARBA00022741"/>
    </source>
</evidence>
<proteinExistence type="predicted"/>
<dbReference type="InterPro" id="IPR003593">
    <property type="entry name" value="AAA+_ATPase"/>
</dbReference>
<dbReference type="PROSITE" id="PS50893">
    <property type="entry name" value="ABC_TRANSPORTER_2"/>
    <property type="match status" value="1"/>
</dbReference>
<keyword evidence="9" id="KW-1185">Reference proteome</keyword>
<dbReference type="SMART" id="SM00382">
    <property type="entry name" value="AAA"/>
    <property type="match status" value="1"/>
</dbReference>
<dbReference type="InterPro" id="IPR050093">
    <property type="entry name" value="ABC_SmlMolc_Importer"/>
</dbReference>
<keyword evidence="3" id="KW-0547">Nucleotide-binding</keyword>
<evidence type="ECO:0000256" key="4">
    <source>
        <dbReference type="ARBA" id="ARBA00022840"/>
    </source>
</evidence>
<dbReference type="Gene3D" id="2.40.50.100">
    <property type="match status" value="1"/>
</dbReference>
<protein>
    <submittedName>
        <fullName evidence="8">ABC transporter</fullName>
    </submittedName>
</protein>
<keyword evidence="1" id="KW-0813">Transport</keyword>
<reference evidence="8 9" key="1">
    <citation type="journal article" date="2023" name="Antonie Van Leeuwenhoek">
        <title>Mesoterricola silvestris gen. nov., sp. nov., Mesoterricola sediminis sp. nov., Geothrix oryzae sp. nov., Geothrix edaphica sp. nov., Geothrix rubra sp. nov., and Geothrix limicola sp. nov., six novel members of Acidobacteriota isolated from soils.</title>
        <authorList>
            <person name="Itoh H."/>
            <person name="Sugisawa Y."/>
            <person name="Mise K."/>
            <person name="Xu Z."/>
            <person name="Kuniyasu M."/>
            <person name="Ushijima N."/>
            <person name="Kawano K."/>
            <person name="Kobayashi E."/>
            <person name="Shiratori Y."/>
            <person name="Masuda Y."/>
            <person name="Senoo K."/>
        </authorList>
    </citation>
    <scope>NUCLEOTIDE SEQUENCE [LARGE SCALE GENOMIC DNA]</scope>
    <source>
        <strain evidence="8 9">Red804</strain>
    </source>
</reference>
<sequence>MSAPETLLEAKNLVVRRGGVPVLQVTDLALHRGEVLALIGPNGAGKTSLMLALAALLEADGSLSFEGEALKAPAMRQAYRRRVTMVFQEPHLFDTTVHENLAAGLRWRGLPSRVRDERIQTSAARFGISHLLDRSARRLSGGEAQRTALARAFALNPEILFLDEPFSALDPPTRAGLLEDLGRILSETRTTAVFATHDQGEATRLAHRLAVMSAGRIVQEGSLAQVMNHPEDPFVAAYVGMETLAQGRVRAAVDGLLTLDVGSRAIWALGDAAPGQAVLVGIRPEHVTLSLQTDNTSSARNQLPGTVTKIIPCGPFHRIELDCGFELSAWVTPQSLSELALEPGRPVVAAFKATAVHLIRTGGADTEL</sequence>
<dbReference type="RefSeq" id="WP_285577925.1">
    <property type="nucleotide sequence ID" value="NZ_BSDE01000010.1"/>
</dbReference>
<dbReference type="Gene3D" id="3.40.50.300">
    <property type="entry name" value="P-loop containing nucleotide triphosphate hydrolases"/>
    <property type="match status" value="1"/>
</dbReference>
<evidence type="ECO:0000256" key="5">
    <source>
        <dbReference type="PROSITE-ProRule" id="PRU01213"/>
    </source>
</evidence>
<evidence type="ECO:0000313" key="8">
    <source>
        <dbReference type="EMBL" id="GLH75005.1"/>
    </source>
</evidence>
<evidence type="ECO:0000259" key="6">
    <source>
        <dbReference type="PROSITE" id="PS50893"/>
    </source>
</evidence>
<dbReference type="EMBL" id="BSDE01000010">
    <property type="protein sequence ID" value="GLH75005.1"/>
    <property type="molecule type" value="Genomic_DNA"/>
</dbReference>
<dbReference type="Pfam" id="PF00005">
    <property type="entry name" value="ABC_tran"/>
    <property type="match status" value="1"/>
</dbReference>
<dbReference type="InterPro" id="IPR027417">
    <property type="entry name" value="P-loop_NTPase"/>
</dbReference>
<feature type="domain" description="Mop" evidence="7">
    <location>
        <begin position="296"/>
        <end position="360"/>
    </location>
</feature>
<dbReference type="SUPFAM" id="SSF52540">
    <property type="entry name" value="P-loop containing nucleoside triphosphate hydrolases"/>
    <property type="match status" value="1"/>
</dbReference>
<accession>A0ABQ5QM31</accession>
<gene>
    <name evidence="8" type="ORF">GETHLI_35080</name>
</gene>
<dbReference type="InterPro" id="IPR003439">
    <property type="entry name" value="ABC_transporter-like_ATP-bd"/>
</dbReference>
<evidence type="ECO:0000256" key="2">
    <source>
        <dbReference type="ARBA" id="ARBA00022505"/>
    </source>
</evidence>
<dbReference type="PANTHER" id="PTHR42781">
    <property type="entry name" value="SPERMIDINE/PUTRESCINE IMPORT ATP-BINDING PROTEIN POTA"/>
    <property type="match status" value="1"/>
</dbReference>
<feature type="domain" description="ABC transporter" evidence="6">
    <location>
        <begin position="8"/>
        <end position="239"/>
    </location>
</feature>
<keyword evidence="2 5" id="KW-0500">Molybdenum</keyword>
<dbReference type="InterPro" id="IPR008995">
    <property type="entry name" value="Mo/tungstate-bd_C_term_dom"/>
</dbReference>
<organism evidence="8 9">
    <name type="scientific">Geothrix limicola</name>
    <dbReference type="NCBI Taxonomy" id="2927978"/>
    <lineage>
        <taxon>Bacteria</taxon>
        <taxon>Pseudomonadati</taxon>
        <taxon>Acidobacteriota</taxon>
        <taxon>Holophagae</taxon>
        <taxon>Holophagales</taxon>
        <taxon>Holophagaceae</taxon>
        <taxon>Geothrix</taxon>
    </lineage>
</organism>
<evidence type="ECO:0000256" key="1">
    <source>
        <dbReference type="ARBA" id="ARBA00022448"/>
    </source>
</evidence>
<dbReference type="InterPro" id="IPR004606">
    <property type="entry name" value="Mop_domain"/>
</dbReference>
<dbReference type="InterPro" id="IPR005116">
    <property type="entry name" value="Transp-assoc_OB_typ1"/>
</dbReference>
<name>A0ABQ5QM31_9BACT</name>
<dbReference type="Proteomes" id="UP001165069">
    <property type="component" value="Unassembled WGS sequence"/>
</dbReference>
<dbReference type="PROSITE" id="PS51866">
    <property type="entry name" value="MOP"/>
    <property type="match status" value="1"/>
</dbReference>
<keyword evidence="4" id="KW-0067">ATP-binding</keyword>
<comment type="caution">
    <text evidence="8">The sequence shown here is derived from an EMBL/GenBank/DDBJ whole genome shotgun (WGS) entry which is preliminary data.</text>
</comment>
<dbReference type="Pfam" id="PF03459">
    <property type="entry name" value="TOBE"/>
    <property type="match status" value="1"/>
</dbReference>
<dbReference type="PANTHER" id="PTHR42781:SF4">
    <property type="entry name" value="SPERMIDINE_PUTRESCINE IMPORT ATP-BINDING PROTEIN POTA"/>
    <property type="match status" value="1"/>
</dbReference>
<evidence type="ECO:0000313" key="9">
    <source>
        <dbReference type="Proteomes" id="UP001165069"/>
    </source>
</evidence>